<reference evidence="7 8" key="2">
    <citation type="submission" date="2016-11" db="EMBL/GenBank/DDBJ databases">
        <authorList>
            <person name="Varghese N."/>
            <person name="Submissions S."/>
        </authorList>
    </citation>
    <scope>NUCLEOTIDE SEQUENCE [LARGE SCALE GENOMIC DNA]</scope>
    <source>
        <strain evidence="7 8">DSM 6368</strain>
    </source>
</reference>
<dbReference type="SUPFAM" id="SSF63380">
    <property type="entry name" value="Riboflavin synthase domain-like"/>
    <property type="match status" value="1"/>
</dbReference>
<dbReference type="InterPro" id="IPR005625">
    <property type="entry name" value="PepSY-ass_TM"/>
</dbReference>
<dbReference type="Gene3D" id="3.40.50.360">
    <property type="match status" value="1"/>
</dbReference>
<feature type="transmembrane region" description="Helical" evidence="3">
    <location>
        <begin position="172"/>
        <end position="197"/>
    </location>
</feature>
<keyword evidence="3" id="KW-1133">Transmembrane helix</keyword>
<evidence type="ECO:0000313" key="6">
    <source>
        <dbReference type="EMBL" id="OXB04454.1"/>
    </source>
</evidence>
<dbReference type="RefSeq" id="WP_073393956.1">
    <property type="nucleotide sequence ID" value="NZ_FRBX01000001.1"/>
</dbReference>
<comment type="caution">
    <text evidence="6">The sequence shown here is derived from an EMBL/GenBank/DDBJ whole genome shotgun (WGS) entry which is preliminary data.</text>
</comment>
<dbReference type="Pfam" id="PF00970">
    <property type="entry name" value="FAD_binding_6"/>
    <property type="match status" value="1"/>
</dbReference>
<dbReference type="InterPro" id="IPR039261">
    <property type="entry name" value="FNR_nucleotide-bd"/>
</dbReference>
<dbReference type="Gene3D" id="2.40.30.10">
    <property type="entry name" value="Translation factors"/>
    <property type="match status" value="1"/>
</dbReference>
<dbReference type="Proteomes" id="UP000198431">
    <property type="component" value="Unassembled WGS sequence"/>
</dbReference>
<dbReference type="PANTHER" id="PTHR19384:SF17">
    <property type="entry name" value="NADPH--CYTOCHROME P450 REDUCTASE"/>
    <property type="match status" value="1"/>
</dbReference>
<feature type="domain" description="Flavodoxin-like" evidence="4">
    <location>
        <begin position="342"/>
        <end position="481"/>
    </location>
</feature>
<accession>A0AB36P3B0</accession>
<feature type="transmembrane region" description="Helical" evidence="3">
    <location>
        <begin position="299"/>
        <end position="320"/>
    </location>
</feature>
<feature type="transmembrane region" description="Helical" evidence="3">
    <location>
        <begin position="130"/>
        <end position="151"/>
    </location>
</feature>
<dbReference type="PROSITE" id="PS51384">
    <property type="entry name" value="FAD_FR"/>
    <property type="match status" value="1"/>
</dbReference>
<evidence type="ECO:0000313" key="9">
    <source>
        <dbReference type="Proteomes" id="UP000198431"/>
    </source>
</evidence>
<dbReference type="PANTHER" id="PTHR19384">
    <property type="entry name" value="NITRIC OXIDE SYNTHASE-RELATED"/>
    <property type="match status" value="1"/>
</dbReference>
<organism evidence="6 9">
    <name type="scientific">Flavobacterium pectinovorum</name>
    <dbReference type="NCBI Taxonomy" id="29533"/>
    <lineage>
        <taxon>Bacteria</taxon>
        <taxon>Pseudomonadati</taxon>
        <taxon>Bacteroidota</taxon>
        <taxon>Flavobacteriia</taxon>
        <taxon>Flavobacteriales</taxon>
        <taxon>Flavobacteriaceae</taxon>
        <taxon>Flavobacterium</taxon>
    </lineage>
</organism>
<dbReference type="GO" id="GO:0010181">
    <property type="term" value="F:FMN binding"/>
    <property type="evidence" value="ECO:0007669"/>
    <property type="project" value="InterPro"/>
</dbReference>
<evidence type="ECO:0000313" key="8">
    <source>
        <dbReference type="Proteomes" id="UP000184216"/>
    </source>
</evidence>
<dbReference type="PROSITE" id="PS50902">
    <property type="entry name" value="FLAVODOXIN_LIKE"/>
    <property type="match status" value="1"/>
</dbReference>
<dbReference type="EMBL" id="FRBX01000001">
    <property type="protein sequence ID" value="SHL58774.1"/>
    <property type="molecule type" value="Genomic_DNA"/>
</dbReference>
<dbReference type="GO" id="GO:0005829">
    <property type="term" value="C:cytosol"/>
    <property type="evidence" value="ECO:0007669"/>
    <property type="project" value="TreeGrafter"/>
</dbReference>
<evidence type="ECO:0000256" key="2">
    <source>
        <dbReference type="ARBA" id="ARBA00023797"/>
    </source>
</evidence>
<dbReference type="Proteomes" id="UP000184216">
    <property type="component" value="Unassembled WGS sequence"/>
</dbReference>
<reference evidence="6 9" key="1">
    <citation type="submission" date="2016-11" db="EMBL/GenBank/DDBJ databases">
        <title>Whole genomes of Flavobacteriaceae.</title>
        <authorList>
            <person name="Stine C."/>
            <person name="Li C."/>
            <person name="Tadesse D."/>
        </authorList>
    </citation>
    <scope>NUCLEOTIDE SEQUENCE [LARGE SCALE GENOMIC DNA]</scope>
    <source>
        <strain evidence="6 9">ATCC 19366</strain>
    </source>
</reference>
<keyword evidence="8" id="KW-1185">Reference proteome</keyword>
<dbReference type="Pfam" id="PF03929">
    <property type="entry name" value="PepSY_TM"/>
    <property type="match status" value="1"/>
</dbReference>
<dbReference type="AlphaFoldDB" id="A0AB36P3B0"/>
<dbReference type="InterPro" id="IPR008333">
    <property type="entry name" value="Cbr1-like_FAD-bd_dom"/>
</dbReference>
<dbReference type="InterPro" id="IPR008254">
    <property type="entry name" value="Flavodoxin/NO_synth"/>
</dbReference>
<evidence type="ECO:0000256" key="3">
    <source>
        <dbReference type="SAM" id="Phobius"/>
    </source>
</evidence>
<dbReference type="SUPFAM" id="SSF52218">
    <property type="entry name" value="Flavoproteins"/>
    <property type="match status" value="1"/>
</dbReference>
<evidence type="ECO:0000313" key="7">
    <source>
        <dbReference type="EMBL" id="SHL58774.1"/>
    </source>
</evidence>
<sequence length="733" mass="82859">MTLSVWRYAHLTLAVFSSLFLILASVTGTVLAVDAAQEKIQPYGVTNFDDLTLAQTLPILRKNYMEVTEISIDHNKFTTLKGLDDDGNDIDACINPQTGKIIGKTQKKSEFIQWVTSLHRSLFLHETGRFFIGVNSFLLFLIAISGIALVVQRQKGFRRFFSKIVKDNFSQYYHVVLGRFMLIPIFIIALSGTYLSLLRFKVFTEKPIQPKEIKADTKDSKQKNIADFDIFKKTKLSQVQKIEFPFDTEDPEEVFILKLNDRELKVNQFTGQIVSDAPYPTTVLLENLSLDLHTGRANMVWSIVLALASLNILFFIYSGFSMTLKRRETKIKNKHKPKDSRFILLAGSENGSTFRFANAIHTQLIANGYSSYLGGLNQYTAFPEAEHIIIFSSTHGLGDAPSNGGKFLTLLNQYPQKKKVNVSVVGFGSKSYADFCGFAKEIDNCLIKQNWANRILDLHTIDDKSPAQFTDWVKNWNAHTGIKLATAPATYAQKPTGLQKMMVVEKTALSETDHTFMMTLKPRKKVKFTSGDLLAIYPDGDGRDRFYSISKSNGNIQLVVKLHQHGFGSGYLYNLEADFVIKARIVHNEGFHFPKKAPKVALIANGTGIAPFLGMIEGNKNKTETHLYCGFRNETESVAQYKQFAENQIQSENLKSFHIAFSREQNQCYVMDLIRKDADFFADLLKTGGKIMICGSLAMQQDVEKVLETICMDKNKTNLMYYKTNKQILADCY</sequence>
<dbReference type="InterPro" id="IPR029039">
    <property type="entry name" value="Flavoprotein-like_sf"/>
</dbReference>
<dbReference type="InterPro" id="IPR001433">
    <property type="entry name" value="OxRdtase_FAD/NAD-bd"/>
</dbReference>
<dbReference type="GO" id="GO:0050660">
    <property type="term" value="F:flavin adenine dinucleotide binding"/>
    <property type="evidence" value="ECO:0007669"/>
    <property type="project" value="TreeGrafter"/>
</dbReference>
<keyword evidence="3" id="KW-0812">Transmembrane</keyword>
<feature type="domain" description="FAD-binding FR-type" evidence="5">
    <location>
        <begin position="496"/>
        <end position="594"/>
    </location>
</feature>
<proteinExistence type="predicted"/>
<keyword evidence="1" id="KW-0285">Flavoprotein</keyword>
<dbReference type="SUPFAM" id="SSF52343">
    <property type="entry name" value="Ferredoxin reductase-like, C-terminal NADP-linked domain"/>
    <property type="match status" value="1"/>
</dbReference>
<dbReference type="EMBL" id="MUHB01000010">
    <property type="protein sequence ID" value="OXB04454.1"/>
    <property type="molecule type" value="Genomic_DNA"/>
</dbReference>
<protein>
    <recommendedName>
        <fullName evidence="2">NADPH--hemoprotein reductase</fullName>
        <ecNumber evidence="2">1.6.2.4</ecNumber>
    </recommendedName>
</protein>
<evidence type="ECO:0000259" key="5">
    <source>
        <dbReference type="PROSITE" id="PS51384"/>
    </source>
</evidence>
<dbReference type="GO" id="GO:0003958">
    <property type="term" value="F:NADPH-hemoprotein reductase activity"/>
    <property type="evidence" value="ECO:0007669"/>
    <property type="project" value="UniProtKB-EC"/>
</dbReference>
<name>A0AB36P3B0_9FLAO</name>
<evidence type="ECO:0000256" key="1">
    <source>
        <dbReference type="ARBA" id="ARBA00022630"/>
    </source>
</evidence>
<dbReference type="Gene3D" id="3.40.50.80">
    <property type="entry name" value="Nucleotide-binding domain of ferredoxin-NADP reductase (FNR) module"/>
    <property type="match status" value="1"/>
</dbReference>
<evidence type="ECO:0000259" key="4">
    <source>
        <dbReference type="PROSITE" id="PS50902"/>
    </source>
</evidence>
<keyword evidence="3" id="KW-0472">Membrane</keyword>
<gene>
    <name evidence="6" type="ORF">B0A72_13245</name>
    <name evidence="7" type="ORF">SAMN05444387_1003</name>
</gene>
<dbReference type="Pfam" id="PF00175">
    <property type="entry name" value="NAD_binding_1"/>
    <property type="match status" value="1"/>
</dbReference>
<dbReference type="EC" id="1.6.2.4" evidence="2"/>
<dbReference type="InterPro" id="IPR017938">
    <property type="entry name" value="Riboflavin_synthase-like_b-brl"/>
</dbReference>
<dbReference type="InterPro" id="IPR017927">
    <property type="entry name" value="FAD-bd_FR_type"/>
</dbReference>
<dbReference type="Pfam" id="PF00258">
    <property type="entry name" value="Flavodoxin_1"/>
    <property type="match status" value="1"/>
</dbReference>